<protein>
    <submittedName>
        <fullName evidence="1">Uncharacterized protein</fullName>
    </submittedName>
</protein>
<sequence>MSEIRNLFTDPVPTGAGTWKANNPDKAGVSFANGQLLVQGYETTGNTFVYRSAPSTGAGDYVLSFISKSDSSPTFFENRVCAVTNTNYNILGVVKDTALNNGRAILRFTNPKQQDMKILFQAPNKAASVAYGRMLLCTADDYEHLLGLGVDWFSGDDILKTNVRGA</sequence>
<gene>
    <name evidence="1" type="ORF">PG2003B_0998</name>
</gene>
<dbReference type="AlphaFoldDB" id="A0A4Q5AU63"/>
<dbReference type="RefSeq" id="WP_129966852.1">
    <property type="nucleotide sequence ID" value="NZ_RYUW01000012.1"/>
</dbReference>
<reference evidence="1 2" key="1">
    <citation type="submission" date="2018-12" db="EMBL/GenBank/DDBJ databases">
        <title>Unveiling genomic diversity among members of the Bifidobacterium pseudolongum species, a widely distributed gut commensal of the animal kingdom.</title>
        <authorList>
            <person name="Lugli G.A."/>
            <person name="Duranti S."/>
            <person name="Albert K."/>
            <person name="Mancabelli L."/>
            <person name="Napoli S."/>
            <person name="Viappiani A."/>
            <person name="Anzalone R."/>
            <person name="Longhi G."/>
            <person name="Milani C."/>
            <person name="Turroni F."/>
            <person name="Alessandri G."/>
            <person name="Sela D.A."/>
            <person name="Van Sinderen D."/>
            <person name="Ventura M."/>
        </authorList>
    </citation>
    <scope>NUCLEOTIDE SEQUENCE [LARGE SCALE GENOMIC DNA]</scope>
    <source>
        <strain evidence="1 2">2003B</strain>
    </source>
</reference>
<name>A0A4Q5AU63_9BIFI</name>
<dbReference type="EMBL" id="RYUW01000012">
    <property type="protein sequence ID" value="RYQ36501.1"/>
    <property type="molecule type" value="Genomic_DNA"/>
</dbReference>
<proteinExistence type="predicted"/>
<accession>A0A4Q5AU63</accession>
<organism evidence="1 2">
    <name type="scientific">Bifidobacterium pseudolongum subsp. globosum</name>
    <dbReference type="NCBI Taxonomy" id="1690"/>
    <lineage>
        <taxon>Bacteria</taxon>
        <taxon>Bacillati</taxon>
        <taxon>Actinomycetota</taxon>
        <taxon>Actinomycetes</taxon>
        <taxon>Bifidobacteriales</taxon>
        <taxon>Bifidobacteriaceae</taxon>
        <taxon>Bifidobacterium</taxon>
    </lineage>
</organism>
<comment type="caution">
    <text evidence="1">The sequence shown here is derived from an EMBL/GenBank/DDBJ whole genome shotgun (WGS) entry which is preliminary data.</text>
</comment>
<evidence type="ECO:0000313" key="1">
    <source>
        <dbReference type="EMBL" id="RYQ36501.1"/>
    </source>
</evidence>
<evidence type="ECO:0000313" key="2">
    <source>
        <dbReference type="Proteomes" id="UP000292382"/>
    </source>
</evidence>
<dbReference type="Proteomes" id="UP000292382">
    <property type="component" value="Unassembled WGS sequence"/>
</dbReference>